<keyword evidence="4" id="KW-0472">Membrane</keyword>
<dbReference type="PANTHER" id="PTHR24255">
    <property type="entry name" value="COMPLEMENT COMPONENT 1, S SUBCOMPONENT-RELATED"/>
    <property type="match status" value="1"/>
</dbReference>
<dbReference type="Gene3D" id="2.60.120.290">
    <property type="entry name" value="Spermadhesin, CUB domain"/>
    <property type="match status" value="1"/>
</dbReference>
<dbReference type="InterPro" id="IPR035914">
    <property type="entry name" value="Sperma_CUB_dom_sf"/>
</dbReference>
<name>A0ABQ9F8Q9_TEGGR</name>
<comment type="caution">
    <text evidence="2">Lacks conserved residue(s) required for the propagation of feature annotation.</text>
</comment>
<dbReference type="InterPro" id="IPR000859">
    <property type="entry name" value="CUB_dom"/>
</dbReference>
<evidence type="ECO:0000256" key="5">
    <source>
        <dbReference type="SAM" id="SignalP"/>
    </source>
</evidence>
<dbReference type="PANTHER" id="PTHR24255:SF31">
    <property type="entry name" value="CUBILIN-LIKE PROTEIN"/>
    <property type="match status" value="1"/>
</dbReference>
<dbReference type="CDD" id="cd00041">
    <property type="entry name" value="CUB"/>
    <property type="match status" value="1"/>
</dbReference>
<feature type="disulfide bond" evidence="2">
    <location>
        <begin position="79"/>
        <end position="96"/>
    </location>
</feature>
<feature type="signal peptide" evidence="5">
    <location>
        <begin position="1"/>
        <end position="24"/>
    </location>
</feature>
<keyword evidence="4" id="KW-0812">Transmembrane</keyword>
<evidence type="ECO:0000256" key="3">
    <source>
        <dbReference type="SAM" id="MobiDB-lite"/>
    </source>
</evidence>
<dbReference type="Pfam" id="PF00431">
    <property type="entry name" value="CUB"/>
    <property type="match status" value="1"/>
</dbReference>
<dbReference type="PROSITE" id="PS01180">
    <property type="entry name" value="CUB"/>
    <property type="match status" value="1"/>
</dbReference>
<proteinExistence type="predicted"/>
<protein>
    <recommendedName>
        <fullName evidence="6">CUB domain-containing protein</fullName>
    </recommendedName>
</protein>
<evidence type="ECO:0000256" key="2">
    <source>
        <dbReference type="PROSITE-ProRule" id="PRU00059"/>
    </source>
</evidence>
<feature type="compositionally biased region" description="Polar residues" evidence="3">
    <location>
        <begin position="246"/>
        <end position="272"/>
    </location>
</feature>
<dbReference type="SUPFAM" id="SSF49854">
    <property type="entry name" value="Spermadhesin, CUB domain"/>
    <property type="match status" value="1"/>
</dbReference>
<dbReference type="Proteomes" id="UP001217089">
    <property type="component" value="Unassembled WGS sequence"/>
</dbReference>
<feature type="region of interest" description="Disordered" evidence="3">
    <location>
        <begin position="225"/>
        <end position="272"/>
    </location>
</feature>
<reference evidence="7 8" key="1">
    <citation type="submission" date="2022-12" db="EMBL/GenBank/DDBJ databases">
        <title>Chromosome-level genome of Tegillarca granosa.</title>
        <authorList>
            <person name="Kim J."/>
        </authorList>
    </citation>
    <scope>NUCLEOTIDE SEQUENCE [LARGE SCALE GENOMIC DNA]</scope>
    <source>
        <strain evidence="7">Teg-2019</strain>
        <tissue evidence="7">Adductor muscle</tissue>
    </source>
</reference>
<comment type="caution">
    <text evidence="7">The sequence shown here is derived from an EMBL/GenBank/DDBJ whole genome shotgun (WGS) entry which is preliminary data.</text>
</comment>
<feature type="chain" id="PRO_5046065053" description="CUB domain-containing protein" evidence="5">
    <location>
        <begin position="25"/>
        <end position="272"/>
    </location>
</feature>
<gene>
    <name evidence="7" type="ORF">KUTeg_009373</name>
</gene>
<evidence type="ECO:0000256" key="1">
    <source>
        <dbReference type="ARBA" id="ARBA00023157"/>
    </source>
</evidence>
<evidence type="ECO:0000259" key="6">
    <source>
        <dbReference type="PROSITE" id="PS01180"/>
    </source>
</evidence>
<accession>A0ABQ9F8Q9</accession>
<keyword evidence="1 2" id="KW-1015">Disulfide bond</keyword>
<organism evidence="7 8">
    <name type="scientific">Tegillarca granosa</name>
    <name type="common">Malaysian cockle</name>
    <name type="synonym">Anadara granosa</name>
    <dbReference type="NCBI Taxonomy" id="220873"/>
    <lineage>
        <taxon>Eukaryota</taxon>
        <taxon>Metazoa</taxon>
        <taxon>Spiralia</taxon>
        <taxon>Lophotrochozoa</taxon>
        <taxon>Mollusca</taxon>
        <taxon>Bivalvia</taxon>
        <taxon>Autobranchia</taxon>
        <taxon>Pteriomorphia</taxon>
        <taxon>Arcoida</taxon>
        <taxon>Arcoidea</taxon>
        <taxon>Arcidae</taxon>
        <taxon>Tegillarca</taxon>
    </lineage>
</organism>
<dbReference type="EMBL" id="JARBDR010000440">
    <property type="protein sequence ID" value="KAJ8312000.1"/>
    <property type="molecule type" value="Genomic_DNA"/>
</dbReference>
<keyword evidence="5" id="KW-0732">Signal</keyword>
<evidence type="ECO:0000256" key="4">
    <source>
        <dbReference type="SAM" id="Phobius"/>
    </source>
</evidence>
<feature type="transmembrane region" description="Helical" evidence="4">
    <location>
        <begin position="174"/>
        <end position="199"/>
    </location>
</feature>
<evidence type="ECO:0000313" key="8">
    <source>
        <dbReference type="Proteomes" id="UP001217089"/>
    </source>
</evidence>
<feature type="domain" description="CUB" evidence="6">
    <location>
        <begin position="23"/>
        <end position="134"/>
    </location>
</feature>
<evidence type="ECO:0000313" key="7">
    <source>
        <dbReference type="EMBL" id="KAJ8312000.1"/>
    </source>
</evidence>
<sequence>MAEFKVALLSLACCIINAIGDSSSRTITVVNSTTINSPNYPKNYPPNTTVTWMLRGNDGVGTWELFFTEDIKLEQSKTCVKDYLEINENNDPKRLCGHIQDFPPHKSKTPELKITFKSDGNVQDKGFKIRVIHVIDHQDIKKLKEMGDGLEAKKANVIHNYNDEPDTHQKTIHIILVAVLAVAVLVFVVLLICLLIGVYNKRRQRYRTNPKSVIKHIQFAAPQPASNLQMPRRYSRPGSLSERQDTNPLPSTHKSITSSRGPLMSTGSIRYS</sequence>
<dbReference type="SMART" id="SM00042">
    <property type="entry name" value="CUB"/>
    <property type="match status" value="1"/>
</dbReference>
<keyword evidence="8" id="KW-1185">Reference proteome</keyword>
<keyword evidence="4" id="KW-1133">Transmembrane helix</keyword>